<keyword evidence="4 8" id="KW-0521">NADP</keyword>
<dbReference type="Pfam" id="PF08501">
    <property type="entry name" value="Shikimate_dh_N"/>
    <property type="match status" value="1"/>
</dbReference>
<feature type="binding site" evidence="8">
    <location>
        <position position="213"/>
    </location>
    <ligand>
        <name>shikimate</name>
        <dbReference type="ChEBI" id="CHEBI:36208"/>
    </ligand>
</feature>
<keyword evidence="5 8" id="KW-0560">Oxidoreductase</keyword>
<dbReference type="GO" id="GO:0009423">
    <property type="term" value="P:chorismate biosynthetic process"/>
    <property type="evidence" value="ECO:0007669"/>
    <property type="project" value="UniProtKB-UniRule"/>
</dbReference>
<comment type="similarity">
    <text evidence="8">Belongs to the shikimate dehydrogenase family.</text>
</comment>
<dbReference type="STRING" id="1121316.SAMN02745207_02977"/>
<comment type="subunit">
    <text evidence="8">Homodimer.</text>
</comment>
<dbReference type="OrthoDB" id="9792692at2"/>
<evidence type="ECO:0000259" key="9">
    <source>
        <dbReference type="Pfam" id="PF01488"/>
    </source>
</evidence>
<dbReference type="InterPro" id="IPR022893">
    <property type="entry name" value="Shikimate_DH_fam"/>
</dbReference>
<evidence type="ECO:0000313" key="11">
    <source>
        <dbReference type="EMBL" id="SHH88258.1"/>
    </source>
</evidence>
<proteinExistence type="inferred from homology"/>
<dbReference type="HAMAP" id="MF_00222">
    <property type="entry name" value="Shikimate_DH_AroE"/>
    <property type="match status" value="1"/>
</dbReference>
<dbReference type="EC" id="1.1.1.25" evidence="2 8"/>
<dbReference type="EMBL" id="FQXM01000018">
    <property type="protein sequence ID" value="SHH88258.1"/>
    <property type="molecule type" value="Genomic_DNA"/>
</dbReference>
<feature type="binding site" evidence="8">
    <location>
        <position position="78"/>
    </location>
    <ligand>
        <name>NADP(+)</name>
        <dbReference type="ChEBI" id="CHEBI:58349"/>
    </ligand>
</feature>
<keyword evidence="6 8" id="KW-0057">Aromatic amino acid biosynthesis</keyword>
<comment type="pathway">
    <text evidence="1 8">Metabolic intermediate biosynthesis; chorismate biosynthesis; chorismate from D-erythrose 4-phosphate and phosphoenolpyruvate: step 4/7.</text>
</comment>
<dbReference type="GO" id="GO:0050661">
    <property type="term" value="F:NADP binding"/>
    <property type="evidence" value="ECO:0007669"/>
    <property type="project" value="InterPro"/>
</dbReference>
<feature type="binding site" evidence="8">
    <location>
        <position position="234"/>
    </location>
    <ligand>
        <name>NADP(+)</name>
        <dbReference type="ChEBI" id="CHEBI:58349"/>
    </ligand>
</feature>
<feature type="binding site" evidence="8">
    <location>
        <position position="211"/>
    </location>
    <ligand>
        <name>NADP(+)</name>
        <dbReference type="ChEBI" id="CHEBI:58349"/>
    </ligand>
</feature>
<evidence type="ECO:0000256" key="7">
    <source>
        <dbReference type="ARBA" id="ARBA00049442"/>
    </source>
</evidence>
<dbReference type="GO" id="GO:0009073">
    <property type="term" value="P:aromatic amino acid family biosynthetic process"/>
    <property type="evidence" value="ECO:0007669"/>
    <property type="project" value="UniProtKB-KW"/>
</dbReference>
<comment type="caution">
    <text evidence="8">Lacks conserved residue(s) required for the propagation of feature annotation.</text>
</comment>
<dbReference type="Gene3D" id="3.40.50.10860">
    <property type="entry name" value="Leucine Dehydrogenase, chain A, domain 1"/>
    <property type="match status" value="1"/>
</dbReference>
<dbReference type="PANTHER" id="PTHR21089">
    <property type="entry name" value="SHIKIMATE DEHYDROGENASE"/>
    <property type="match status" value="1"/>
</dbReference>
<dbReference type="InterPro" id="IPR046346">
    <property type="entry name" value="Aminoacid_DH-like_N_sf"/>
</dbReference>
<dbReference type="InterPro" id="IPR036291">
    <property type="entry name" value="NAD(P)-bd_dom_sf"/>
</dbReference>
<dbReference type="InterPro" id="IPR006151">
    <property type="entry name" value="Shikm_DH/Glu-tRNA_Rdtase"/>
</dbReference>
<evidence type="ECO:0000256" key="1">
    <source>
        <dbReference type="ARBA" id="ARBA00004871"/>
    </source>
</evidence>
<dbReference type="SUPFAM" id="SSF53223">
    <property type="entry name" value="Aminoacid dehydrogenase-like, N-terminal domain"/>
    <property type="match status" value="1"/>
</dbReference>
<feature type="domain" description="Shikimate dehydrogenase substrate binding N-terminal" evidence="10">
    <location>
        <begin position="7"/>
        <end position="89"/>
    </location>
</feature>
<gene>
    <name evidence="8" type="primary">aroE</name>
    <name evidence="11" type="ORF">SAMN02745207_02977</name>
</gene>
<evidence type="ECO:0000256" key="5">
    <source>
        <dbReference type="ARBA" id="ARBA00023002"/>
    </source>
</evidence>
<dbReference type="Proteomes" id="UP000184447">
    <property type="component" value="Unassembled WGS sequence"/>
</dbReference>
<dbReference type="NCBIfam" id="TIGR00507">
    <property type="entry name" value="aroE"/>
    <property type="match status" value="1"/>
</dbReference>
<evidence type="ECO:0000256" key="2">
    <source>
        <dbReference type="ARBA" id="ARBA00012962"/>
    </source>
</evidence>
<feature type="binding site" evidence="8">
    <location>
        <begin position="126"/>
        <end position="130"/>
    </location>
    <ligand>
        <name>NADP(+)</name>
        <dbReference type="ChEBI" id="CHEBI:58349"/>
    </ligand>
</feature>
<dbReference type="Pfam" id="PF01488">
    <property type="entry name" value="Shikimate_DH"/>
    <property type="match status" value="1"/>
</dbReference>
<feature type="binding site" evidence="8">
    <location>
        <begin position="15"/>
        <end position="17"/>
    </location>
    <ligand>
        <name>shikimate</name>
        <dbReference type="ChEBI" id="CHEBI:36208"/>
    </ligand>
</feature>
<comment type="function">
    <text evidence="8">Involved in the biosynthesis of the chorismate, which leads to the biosynthesis of aromatic amino acids. Catalyzes the reversible NADPH linked reduction of 3-dehydroshikimate (DHSA) to yield shikimate (SA).</text>
</comment>
<organism evidence="11 12">
    <name type="scientific">Clostridium grantii DSM 8605</name>
    <dbReference type="NCBI Taxonomy" id="1121316"/>
    <lineage>
        <taxon>Bacteria</taxon>
        <taxon>Bacillati</taxon>
        <taxon>Bacillota</taxon>
        <taxon>Clostridia</taxon>
        <taxon>Eubacteriales</taxon>
        <taxon>Clostridiaceae</taxon>
        <taxon>Clostridium</taxon>
    </lineage>
</organism>
<feature type="binding site" evidence="8">
    <location>
        <position position="241"/>
    </location>
    <ligand>
        <name>shikimate</name>
        <dbReference type="ChEBI" id="CHEBI:36208"/>
    </ligand>
</feature>
<accession>A0A1M5WLC1</accession>
<evidence type="ECO:0000256" key="3">
    <source>
        <dbReference type="ARBA" id="ARBA00022605"/>
    </source>
</evidence>
<keyword evidence="3 8" id="KW-0028">Amino-acid biosynthesis</keyword>
<dbReference type="RefSeq" id="WP_073339215.1">
    <property type="nucleotide sequence ID" value="NZ_FQXM01000018.1"/>
</dbReference>
<dbReference type="PANTHER" id="PTHR21089:SF1">
    <property type="entry name" value="BIFUNCTIONAL 3-DEHYDROQUINATE DEHYDRATASE_SHIKIMATE DEHYDROGENASE, CHLOROPLASTIC"/>
    <property type="match status" value="1"/>
</dbReference>
<feature type="binding site" evidence="8">
    <location>
        <position position="87"/>
    </location>
    <ligand>
        <name>shikimate</name>
        <dbReference type="ChEBI" id="CHEBI:36208"/>
    </ligand>
</feature>
<comment type="catalytic activity">
    <reaction evidence="7 8">
        <text>shikimate + NADP(+) = 3-dehydroshikimate + NADPH + H(+)</text>
        <dbReference type="Rhea" id="RHEA:17737"/>
        <dbReference type="ChEBI" id="CHEBI:15378"/>
        <dbReference type="ChEBI" id="CHEBI:16630"/>
        <dbReference type="ChEBI" id="CHEBI:36208"/>
        <dbReference type="ChEBI" id="CHEBI:57783"/>
        <dbReference type="ChEBI" id="CHEBI:58349"/>
        <dbReference type="EC" id="1.1.1.25"/>
    </reaction>
</comment>
<feature type="domain" description="Quinate/shikimate 5-dehydrogenase/glutamyl-tRNA reductase" evidence="9">
    <location>
        <begin position="112"/>
        <end position="185"/>
    </location>
</feature>
<dbReference type="AlphaFoldDB" id="A0A1M5WLC1"/>
<dbReference type="InterPro" id="IPR011342">
    <property type="entry name" value="Shikimate_DH"/>
</dbReference>
<dbReference type="UniPathway" id="UPA00053">
    <property type="reaction ID" value="UER00087"/>
</dbReference>
<dbReference type="GO" id="GO:0019632">
    <property type="term" value="P:shikimate metabolic process"/>
    <property type="evidence" value="ECO:0007669"/>
    <property type="project" value="InterPro"/>
</dbReference>
<dbReference type="GO" id="GO:0005829">
    <property type="term" value="C:cytosol"/>
    <property type="evidence" value="ECO:0007669"/>
    <property type="project" value="TreeGrafter"/>
</dbReference>
<keyword evidence="12" id="KW-1185">Reference proteome</keyword>
<feature type="binding site" evidence="8">
    <location>
        <position position="62"/>
    </location>
    <ligand>
        <name>shikimate</name>
        <dbReference type="ChEBI" id="CHEBI:36208"/>
    </ligand>
</feature>
<evidence type="ECO:0000256" key="8">
    <source>
        <dbReference type="HAMAP-Rule" id="MF_00222"/>
    </source>
</evidence>
<dbReference type="CDD" id="cd01065">
    <property type="entry name" value="NAD_bind_Shikimate_DH"/>
    <property type="match status" value="1"/>
</dbReference>
<protein>
    <recommendedName>
        <fullName evidence="2 8">Shikimate dehydrogenase (NADP(+))</fullName>
        <shortName evidence="8">SDH</shortName>
        <ecNumber evidence="2 8">1.1.1.25</ecNumber>
    </recommendedName>
</protein>
<dbReference type="GO" id="GO:0004764">
    <property type="term" value="F:shikimate 3-dehydrogenase (NADP+) activity"/>
    <property type="evidence" value="ECO:0007669"/>
    <property type="project" value="UniProtKB-UniRule"/>
</dbReference>
<evidence type="ECO:0000313" key="12">
    <source>
        <dbReference type="Proteomes" id="UP000184447"/>
    </source>
</evidence>
<dbReference type="InterPro" id="IPR013708">
    <property type="entry name" value="Shikimate_DH-bd_N"/>
</dbReference>
<feature type="binding site" evidence="8">
    <location>
        <position position="102"/>
    </location>
    <ligand>
        <name>shikimate</name>
        <dbReference type="ChEBI" id="CHEBI:36208"/>
    </ligand>
</feature>
<evidence type="ECO:0000256" key="6">
    <source>
        <dbReference type="ARBA" id="ARBA00023141"/>
    </source>
</evidence>
<reference evidence="11 12" key="1">
    <citation type="submission" date="2016-11" db="EMBL/GenBank/DDBJ databases">
        <authorList>
            <person name="Jaros S."/>
            <person name="Januszkiewicz K."/>
            <person name="Wedrychowicz H."/>
        </authorList>
    </citation>
    <scope>NUCLEOTIDE SEQUENCE [LARGE SCALE GENOMIC DNA]</scope>
    <source>
        <strain evidence="11 12">DSM 8605</strain>
    </source>
</reference>
<dbReference type="GO" id="GO:0008652">
    <property type="term" value="P:amino acid biosynthetic process"/>
    <property type="evidence" value="ECO:0007669"/>
    <property type="project" value="UniProtKB-KW"/>
</dbReference>
<sequence length="275" mass="31087">MKTLSGLLGESLKHSYSPEIHSSLFDKINMDAHYHLFEVDKKDLGQVVKSMKVLKIKGLNVTIPYKLDVMNYLDRISEEAEAIGAVNTIAIEDGKTIGYNTDYFGFGHMLNKFNIELEGKAAVLLGAGGATKAVYHYLLNHGSKEIIIVSRNKSKNEEYYNNAQIIDYDGLKELKDRDIVINCTPVGMYPKVDESPIEKELLKNFKVAVDLIYNPEKTKFLLEAETLGLKAVNGLYMLVSQAIKAEELWNNIRVDEIIVDKIYKEIKESLYGKRS</sequence>
<dbReference type="Gene3D" id="3.40.50.720">
    <property type="entry name" value="NAD(P)-binding Rossmann-like Domain"/>
    <property type="match status" value="1"/>
</dbReference>
<dbReference type="SUPFAM" id="SSF51735">
    <property type="entry name" value="NAD(P)-binding Rossmann-fold domains"/>
    <property type="match status" value="1"/>
</dbReference>
<feature type="active site" description="Proton acceptor" evidence="8">
    <location>
        <position position="66"/>
    </location>
</feature>
<name>A0A1M5WLC1_9CLOT</name>
<evidence type="ECO:0000256" key="4">
    <source>
        <dbReference type="ARBA" id="ARBA00022857"/>
    </source>
</evidence>
<evidence type="ECO:0000259" key="10">
    <source>
        <dbReference type="Pfam" id="PF08501"/>
    </source>
</evidence>